<sequence>MSQHVLDEITRSAAGFSFAALDTKLTGPPAFLSTGTDGSLTITARGDHIPVRYRRAMHAFRCTQYWRLGFLDPDQVDLDAYADEIRGHVPHREYHSIVLDRRSGLAVAYVYLVRPDVGSGDAFTLEREYDITVGTILGDGLVRNRVWEAKRQVRRVGMPWSGLARNAPWWAMLGLSRAVEQLQHRGELDGFVADGDPAGSPRTFELLGFTVTLSEKKPNPANVDGRYGPMWLQEATPVPYVVTMSPGQDEHLRQVEGFLQRNRDASVRSELSQWGWP</sequence>
<comment type="caution">
    <text evidence="1">The sequence shown here is derived from an EMBL/GenBank/DDBJ whole genome shotgun (WGS) entry which is preliminary data.</text>
</comment>
<dbReference type="EMBL" id="BAAALN010000005">
    <property type="protein sequence ID" value="GAA1236936.1"/>
    <property type="molecule type" value="Genomic_DNA"/>
</dbReference>
<evidence type="ECO:0000313" key="2">
    <source>
        <dbReference type="Proteomes" id="UP001500653"/>
    </source>
</evidence>
<evidence type="ECO:0008006" key="3">
    <source>
        <dbReference type="Google" id="ProtNLM"/>
    </source>
</evidence>
<reference evidence="1 2" key="1">
    <citation type="journal article" date="2019" name="Int. J. Syst. Evol. Microbiol.">
        <title>The Global Catalogue of Microorganisms (GCM) 10K type strain sequencing project: providing services to taxonomists for standard genome sequencing and annotation.</title>
        <authorList>
            <consortium name="The Broad Institute Genomics Platform"/>
            <consortium name="The Broad Institute Genome Sequencing Center for Infectious Disease"/>
            <person name="Wu L."/>
            <person name="Ma J."/>
        </authorList>
    </citation>
    <scope>NUCLEOTIDE SEQUENCE [LARGE SCALE GENOMIC DNA]</scope>
    <source>
        <strain evidence="1 2">JCM 13023</strain>
    </source>
</reference>
<protein>
    <recommendedName>
        <fullName evidence="3">GNAT family N-acetyltransferase</fullName>
    </recommendedName>
</protein>
<gene>
    <name evidence="1" type="ORF">GCM10009676_21570</name>
</gene>
<evidence type="ECO:0000313" key="1">
    <source>
        <dbReference type="EMBL" id="GAA1236936.1"/>
    </source>
</evidence>
<dbReference type="Proteomes" id="UP001500653">
    <property type="component" value="Unassembled WGS sequence"/>
</dbReference>
<keyword evidence="2" id="KW-1185">Reference proteome</keyword>
<proteinExistence type="predicted"/>
<dbReference type="RefSeq" id="WP_253863138.1">
    <property type="nucleotide sequence ID" value="NZ_BAAALN010000005.1"/>
</dbReference>
<organism evidence="1 2">
    <name type="scientific">Prauserella halophila</name>
    <dbReference type="NCBI Taxonomy" id="185641"/>
    <lineage>
        <taxon>Bacteria</taxon>
        <taxon>Bacillati</taxon>
        <taxon>Actinomycetota</taxon>
        <taxon>Actinomycetes</taxon>
        <taxon>Pseudonocardiales</taxon>
        <taxon>Pseudonocardiaceae</taxon>
        <taxon>Prauserella</taxon>
    </lineage>
</organism>
<accession>A0ABN1W623</accession>
<name>A0ABN1W623_9PSEU</name>